<dbReference type="InterPro" id="IPR055414">
    <property type="entry name" value="LRR_R13L4/SHOC2-like"/>
</dbReference>
<feature type="region of interest" description="Disordered" evidence="7">
    <location>
        <begin position="222"/>
        <end position="267"/>
    </location>
</feature>
<dbReference type="SMART" id="SM00364">
    <property type="entry name" value="LRR_BAC"/>
    <property type="match status" value="9"/>
</dbReference>
<comment type="caution">
    <text evidence="10">The sequence shown here is derived from an EMBL/GenBank/DDBJ whole genome shotgun (WGS) entry which is preliminary data.</text>
</comment>
<dbReference type="Gene3D" id="3.30.70.1230">
    <property type="entry name" value="Nucleotide cyclase"/>
    <property type="match status" value="1"/>
</dbReference>
<dbReference type="SUPFAM" id="SSF52075">
    <property type="entry name" value="Outer arm dynein light chain 1"/>
    <property type="match status" value="1"/>
</dbReference>
<dbReference type="Pfam" id="PF13855">
    <property type="entry name" value="LRR_8"/>
    <property type="match status" value="2"/>
</dbReference>
<proteinExistence type="predicted"/>
<feature type="region of interest" description="Disordered" evidence="7">
    <location>
        <begin position="137"/>
        <end position="203"/>
    </location>
</feature>
<keyword evidence="2" id="KW-0645">Protease</keyword>
<evidence type="ECO:0000313" key="11">
    <source>
        <dbReference type="Proteomes" id="UP001176059"/>
    </source>
</evidence>
<protein>
    <recommendedName>
        <fullName evidence="12">Adenylate cyclase</fullName>
    </recommendedName>
</protein>
<dbReference type="SUPFAM" id="SSF55073">
    <property type="entry name" value="Nucleotide cyclase"/>
    <property type="match status" value="1"/>
</dbReference>
<dbReference type="InterPro" id="IPR029787">
    <property type="entry name" value="Nucleotide_cyclase"/>
</dbReference>
<feature type="domain" description="Guanylate cyclase" evidence="8">
    <location>
        <begin position="1857"/>
        <end position="1993"/>
    </location>
</feature>
<feature type="region of interest" description="Disordered" evidence="7">
    <location>
        <begin position="1423"/>
        <end position="1447"/>
    </location>
</feature>
<dbReference type="InterPro" id="IPR001054">
    <property type="entry name" value="A/G_cyclase"/>
</dbReference>
<dbReference type="GO" id="GO:0005737">
    <property type="term" value="C:cytoplasm"/>
    <property type="evidence" value="ECO:0007669"/>
    <property type="project" value="TreeGrafter"/>
</dbReference>
<feature type="compositionally biased region" description="Polar residues" evidence="7">
    <location>
        <begin position="292"/>
        <end position="309"/>
    </location>
</feature>
<evidence type="ECO:0000256" key="5">
    <source>
        <dbReference type="ARBA" id="ARBA00022801"/>
    </source>
</evidence>
<dbReference type="PANTHER" id="PTHR48051">
    <property type="match status" value="1"/>
</dbReference>
<feature type="region of interest" description="Disordered" evidence="7">
    <location>
        <begin position="1205"/>
        <end position="1251"/>
    </location>
</feature>
<dbReference type="GO" id="GO:0008236">
    <property type="term" value="F:serine-type peptidase activity"/>
    <property type="evidence" value="ECO:0007669"/>
    <property type="project" value="UniProtKB-KW"/>
</dbReference>
<feature type="compositionally biased region" description="Basic and acidic residues" evidence="7">
    <location>
        <begin position="1226"/>
        <end position="1240"/>
    </location>
</feature>
<dbReference type="Pfam" id="PF23010">
    <property type="entry name" value="RA_3"/>
    <property type="match status" value="1"/>
</dbReference>
<dbReference type="GO" id="GO:0006508">
    <property type="term" value="P:proteolysis"/>
    <property type="evidence" value="ECO:0007669"/>
    <property type="project" value="UniProtKB-KW"/>
</dbReference>
<organism evidence="10 11">
    <name type="scientific">Lentinula guzmanii</name>
    <dbReference type="NCBI Taxonomy" id="2804957"/>
    <lineage>
        <taxon>Eukaryota</taxon>
        <taxon>Fungi</taxon>
        <taxon>Dikarya</taxon>
        <taxon>Basidiomycota</taxon>
        <taxon>Agaricomycotina</taxon>
        <taxon>Agaricomycetes</taxon>
        <taxon>Agaricomycetidae</taxon>
        <taxon>Agaricales</taxon>
        <taxon>Marasmiineae</taxon>
        <taxon>Omphalotaceae</taxon>
        <taxon>Lentinula</taxon>
    </lineage>
</organism>
<dbReference type="PROSITE" id="PS50125">
    <property type="entry name" value="GUANYLATE_CYCLASE_2"/>
    <property type="match status" value="1"/>
</dbReference>
<dbReference type="SMART" id="SM00332">
    <property type="entry name" value="PP2Cc"/>
    <property type="match status" value="1"/>
</dbReference>
<evidence type="ECO:0000256" key="4">
    <source>
        <dbReference type="ARBA" id="ARBA00022737"/>
    </source>
</evidence>
<accession>A0AA38N3U9</accession>
<evidence type="ECO:0008006" key="12">
    <source>
        <dbReference type="Google" id="ProtNLM"/>
    </source>
</evidence>
<feature type="compositionally biased region" description="Low complexity" evidence="7">
    <location>
        <begin position="137"/>
        <end position="154"/>
    </location>
</feature>
<keyword evidence="1" id="KW-0433">Leucine-rich repeat</keyword>
<dbReference type="GO" id="GO:0035556">
    <property type="term" value="P:intracellular signal transduction"/>
    <property type="evidence" value="ECO:0007669"/>
    <property type="project" value="InterPro"/>
</dbReference>
<dbReference type="SUPFAM" id="SSF52058">
    <property type="entry name" value="L domain-like"/>
    <property type="match status" value="1"/>
</dbReference>
<evidence type="ECO:0000256" key="2">
    <source>
        <dbReference type="ARBA" id="ARBA00022670"/>
    </source>
</evidence>
<dbReference type="InterPro" id="IPR050216">
    <property type="entry name" value="LRR_domain-containing"/>
</dbReference>
<dbReference type="CDD" id="cd00143">
    <property type="entry name" value="PP2Cc"/>
    <property type="match status" value="1"/>
</dbReference>
<dbReference type="InterPro" id="IPR003591">
    <property type="entry name" value="Leu-rich_rpt_typical-subtyp"/>
</dbReference>
<feature type="domain" description="PPM-type phosphatase" evidence="9">
    <location>
        <begin position="1521"/>
        <end position="1809"/>
    </location>
</feature>
<evidence type="ECO:0000313" key="10">
    <source>
        <dbReference type="EMBL" id="KAJ3734928.1"/>
    </source>
</evidence>
<dbReference type="Proteomes" id="UP001176059">
    <property type="component" value="Unassembled WGS sequence"/>
</dbReference>
<feature type="compositionally biased region" description="Pro residues" evidence="7">
    <location>
        <begin position="371"/>
        <end position="382"/>
    </location>
</feature>
<dbReference type="Pfam" id="PF23598">
    <property type="entry name" value="LRR_14"/>
    <property type="match status" value="1"/>
</dbReference>
<dbReference type="PROSITE" id="PS00138">
    <property type="entry name" value="SUBTILASE_SER"/>
    <property type="match status" value="1"/>
</dbReference>
<dbReference type="Gene3D" id="3.60.40.10">
    <property type="entry name" value="PPM-type phosphatase domain"/>
    <property type="match status" value="1"/>
</dbReference>
<evidence type="ECO:0000256" key="7">
    <source>
        <dbReference type="SAM" id="MobiDB-lite"/>
    </source>
</evidence>
<feature type="compositionally biased region" description="Polar residues" evidence="7">
    <location>
        <begin position="1241"/>
        <end position="1251"/>
    </location>
</feature>
<dbReference type="InterPro" id="IPR023828">
    <property type="entry name" value="Peptidase_S8_Ser-AS"/>
</dbReference>
<dbReference type="SUPFAM" id="SSF81606">
    <property type="entry name" value="PP2C-like"/>
    <property type="match status" value="1"/>
</dbReference>
<name>A0AA38N3U9_9AGAR</name>
<dbReference type="Gene3D" id="3.80.10.10">
    <property type="entry name" value="Ribonuclease Inhibitor"/>
    <property type="match status" value="3"/>
</dbReference>
<feature type="compositionally biased region" description="Basic and acidic residues" evidence="7">
    <location>
        <begin position="237"/>
        <end position="249"/>
    </location>
</feature>
<dbReference type="InterPro" id="IPR001932">
    <property type="entry name" value="PPM-type_phosphatase-like_dom"/>
</dbReference>
<gene>
    <name evidence="10" type="ORF">DFJ43DRAFT_1037256</name>
</gene>
<dbReference type="InterPro" id="IPR055071">
    <property type="entry name" value="RA_PHLPP-like"/>
</dbReference>
<dbReference type="EMBL" id="JANVFO010000011">
    <property type="protein sequence ID" value="KAJ3734928.1"/>
    <property type="molecule type" value="Genomic_DNA"/>
</dbReference>
<dbReference type="Pfam" id="PF00481">
    <property type="entry name" value="PP2C"/>
    <property type="match status" value="1"/>
</dbReference>
<evidence type="ECO:0000256" key="6">
    <source>
        <dbReference type="ARBA" id="ARBA00022825"/>
    </source>
</evidence>
<keyword evidence="3" id="KW-0479">Metal-binding</keyword>
<feature type="compositionally biased region" description="Gly residues" evidence="7">
    <location>
        <begin position="522"/>
        <end position="533"/>
    </location>
</feature>
<dbReference type="GO" id="GO:0046872">
    <property type="term" value="F:metal ion binding"/>
    <property type="evidence" value="ECO:0007669"/>
    <property type="project" value="UniProtKB-KW"/>
</dbReference>
<keyword evidence="11" id="KW-1185">Reference proteome</keyword>
<dbReference type="PROSITE" id="PS51746">
    <property type="entry name" value="PPM_2"/>
    <property type="match status" value="1"/>
</dbReference>
<dbReference type="SUPFAM" id="SSF52047">
    <property type="entry name" value="RNI-like"/>
    <property type="match status" value="1"/>
</dbReference>
<dbReference type="PANTHER" id="PTHR48051:SF1">
    <property type="entry name" value="RAS SUPPRESSOR PROTEIN 1"/>
    <property type="match status" value="1"/>
</dbReference>
<keyword evidence="5" id="KW-0378">Hydrolase</keyword>
<feature type="compositionally biased region" description="Low complexity" evidence="7">
    <location>
        <begin position="435"/>
        <end position="447"/>
    </location>
</feature>
<evidence type="ECO:0000259" key="9">
    <source>
        <dbReference type="PROSITE" id="PS51746"/>
    </source>
</evidence>
<feature type="region of interest" description="Disordered" evidence="7">
    <location>
        <begin position="347"/>
        <end position="480"/>
    </location>
</feature>
<reference evidence="10" key="2">
    <citation type="journal article" date="2023" name="Proc. Natl. Acad. Sci. U.S.A.">
        <title>A global phylogenomic analysis of the shiitake genus Lentinula.</title>
        <authorList>
            <person name="Sierra-Patev S."/>
            <person name="Min B."/>
            <person name="Naranjo-Ortiz M."/>
            <person name="Looney B."/>
            <person name="Konkel Z."/>
            <person name="Slot J.C."/>
            <person name="Sakamoto Y."/>
            <person name="Steenwyk J.L."/>
            <person name="Rokas A."/>
            <person name="Carro J."/>
            <person name="Camarero S."/>
            <person name="Ferreira P."/>
            <person name="Molpeceres G."/>
            <person name="Ruiz-Duenas F.J."/>
            <person name="Serrano A."/>
            <person name="Henrissat B."/>
            <person name="Drula E."/>
            <person name="Hughes K.W."/>
            <person name="Mata J.L."/>
            <person name="Ishikawa N.K."/>
            <person name="Vargas-Isla R."/>
            <person name="Ushijima S."/>
            <person name="Smith C.A."/>
            <person name="Donoghue J."/>
            <person name="Ahrendt S."/>
            <person name="Andreopoulos W."/>
            <person name="He G."/>
            <person name="LaButti K."/>
            <person name="Lipzen A."/>
            <person name="Ng V."/>
            <person name="Riley R."/>
            <person name="Sandor L."/>
            <person name="Barry K."/>
            <person name="Martinez A.T."/>
            <person name="Xiao Y."/>
            <person name="Gibbons J.G."/>
            <person name="Terashima K."/>
            <person name="Grigoriev I.V."/>
            <person name="Hibbett D."/>
        </authorList>
    </citation>
    <scope>NUCLEOTIDE SEQUENCE</scope>
    <source>
        <strain evidence="10">ET3784</strain>
    </source>
</reference>
<keyword evidence="4" id="KW-0677">Repeat</keyword>
<dbReference type="InterPro" id="IPR001611">
    <property type="entry name" value="Leu-rich_rpt"/>
</dbReference>
<feature type="compositionally biased region" description="Basic residues" evidence="7">
    <location>
        <begin position="169"/>
        <end position="179"/>
    </location>
</feature>
<evidence type="ECO:0000256" key="1">
    <source>
        <dbReference type="ARBA" id="ARBA00022614"/>
    </source>
</evidence>
<dbReference type="SMART" id="SM00044">
    <property type="entry name" value="CYCc"/>
    <property type="match status" value="1"/>
</dbReference>
<reference evidence="10" key="1">
    <citation type="submission" date="2022-08" db="EMBL/GenBank/DDBJ databases">
        <authorList>
            <consortium name="DOE Joint Genome Institute"/>
            <person name="Min B."/>
            <person name="Sierra-Patev S."/>
            <person name="Naranjo-Ortiz M."/>
            <person name="Looney B."/>
            <person name="Konkel Z."/>
            <person name="Slot J.C."/>
            <person name="Sakamoto Y."/>
            <person name="Steenwyk J.L."/>
            <person name="Rokas A."/>
            <person name="Carro J."/>
            <person name="Camarero S."/>
            <person name="Ferreira P."/>
            <person name="Molpeceres G."/>
            <person name="Ruiz-duenas F.J."/>
            <person name="Serrano A."/>
            <person name="Henrissat B."/>
            <person name="Drula E."/>
            <person name="Hughes K.W."/>
            <person name="Mata J.L."/>
            <person name="Ishikawa N.K."/>
            <person name="Vargas-Isla R."/>
            <person name="Ushijima S."/>
            <person name="Smith C.A."/>
            <person name="Ahrendt S."/>
            <person name="Andreopoulos W."/>
            <person name="He G."/>
            <person name="LaButti K."/>
            <person name="Lipzen A."/>
            <person name="Ng V."/>
            <person name="Riley R."/>
            <person name="Sandor L."/>
            <person name="Barry K."/>
            <person name="Martinez A.T."/>
            <person name="Xiao Y."/>
            <person name="Gibbons J.G."/>
            <person name="Terashima K."/>
            <person name="Hibbett D.S."/>
            <person name="Grigoriev I.V."/>
        </authorList>
    </citation>
    <scope>NUCLEOTIDE SEQUENCE</scope>
    <source>
        <strain evidence="10">ET3784</strain>
    </source>
</reference>
<dbReference type="Pfam" id="PF00211">
    <property type="entry name" value="Guanylate_cyc"/>
    <property type="match status" value="1"/>
</dbReference>
<evidence type="ECO:0000256" key="3">
    <source>
        <dbReference type="ARBA" id="ARBA00022723"/>
    </source>
</evidence>
<dbReference type="InterPro" id="IPR032675">
    <property type="entry name" value="LRR_dom_sf"/>
</dbReference>
<dbReference type="PROSITE" id="PS51450">
    <property type="entry name" value="LRR"/>
    <property type="match status" value="7"/>
</dbReference>
<evidence type="ECO:0000259" key="8">
    <source>
        <dbReference type="PROSITE" id="PS50125"/>
    </source>
</evidence>
<dbReference type="CDD" id="cd07302">
    <property type="entry name" value="CHD"/>
    <property type="match status" value="1"/>
</dbReference>
<feature type="region of interest" description="Disordered" evidence="7">
    <location>
        <begin position="518"/>
        <end position="550"/>
    </location>
</feature>
<sequence length="2221" mass="244702">MRRSLQLDEVVDVDKTGRFIGIPEINVNGSRGSNEYLEGVNGSLGEVAPWMESPPSPLTPPPTKRGFGLSIAGLGSKVSFTSLRQDKDSNYMHSHHGSESTLAFPHLLASTVVSPSLSPEQQQSLRKAKSSLLLNNAKSSAPNLSGTSSSPPSSAGVAKSMLMPFSTLMRKKSKSRLRAKTLEDDGRDREHPSLRPKTPPLPEFPAYASSATVNMIPLNAQVNDNGRKKTGGSHSRLWKDKDKGRERSYGDIGGHTPVPPPKGSQPKEVVMRLDTNLDQMEGIVDTSVLSTGSSAMGVSTSKGSSIHTLSQSISDDRHSHHSHQVSTNNLYNPLGPISHSEFNNPFSSFSSQSTAGTSSSSFTPYSSTSPYSPPSSASPPPRGSSLAHLSNVVDRKVSPRTIVPTQQQHIKFREGLQPGRKVRIPPTSTNGLHGGVDSVDGVNGNDNPEAPVIANNQSSSGSHLHDKEVPEPDSPSWVPPQSWDVQFLDEGEHEAEDEYYSSSEDSLLHNLVPGSMGSRSIGPGGRGTVGGGRPLEFARPSRGELDEDDEDVDLPMVRTGVGGLNGVDEHGRRIERQPLGSVASIRSLSTSTSHYGSVPTSTYNSPPYPPSMTGSITSITSYSNLNGAGRKSQAIAIRRLENLFLIRGKIVKAMLPARLITYMAIQRTLLDSDRNVISTLVSPRSTRHSINEDHLIPLTPLHPDNNSCLLVSNHKIPRYSKVHLLKMHFPNLPLTSESEFIERTIHIMSFHLTPKLNAKLLLGEERETHRLYLKERGRERILTQTERPADIVRRRLEQAGYDVSDGYELLGGEGLSFLLKFVYKSQVFGPTEQNPIIDDYERVDLSGRSLRTIPVALHQHADQITSLSLSRNPMLDLPLDFIQATAQSLTELRLSHMALKRVPNNIRFAVSLSRLDLSSNRIGDLDDAYLDRITGLKVLKVQNNRMEKLPWHFPRIRSLTTLNISNNKFRDLPSVVCQLESLRDLDISFNSISELPEELGLLRNLEHLIMVGNQITSIPPTASSLVSLRRLDCRRNLIGDLTVIGMLPKLEKLSTDHNRLNGVDLCLGPNLSAIDAGYNEITEIRVVPGPVGRPGPYTALFTLDVSHAKLSSISALALSSLPSLRTLKLSHNNIKVLPSSLGDLDCLEILECADNLLEKLPEGIGRLRRLEVLDIHENNLTELPGELWACMSLVKLNATSNLIEKWNAPSTPPPPTSYNGDSSRLSMDDLHMHPFPDRKGSNSSVNDPFSSPSRLPNLAYALEKLYLGENQFAAETLGFLSLFQKLRVLNLSFNLIQELPAGFFKNFLSDVSFAATSQSPQQPQPSHKSFLEELYLSGNKLTTLPTEDLARMTRLSTLFLNGNRLQTLPQELGKVQSLTVLDVGSNSLKYNIYNWEFDWNWNFNKNLKYLNLSGNKRLQIRSDNTKLGPGGSRHSKIPDASAKHRTTDGLVVSKTPNGAPTLKTSSADIQQQSLGGFTDLSQLRVLGLMDVTITTTGQSVIPDEHEDRRVRTSESTVCGMAYGIADTLGRNDHLNMLDLVHEFPSSSTKRKNEAIFAIFGRSQPPKAMPAGISGNKIAKFLRDNFVEVFNTQLAGLKREKAEGVPDALRRSFLKINQNLHDLLFSNRNRNLQGSSSSGSIAAPSANIHDAFISRGGASGVVLYFCGNMMYVANAGNALAVVSRGGYPEPVSRKHEPYDRLEMSRIRAAEGWISPAGLVNDEIDISRSFGFFHLLPVLNARPDIFAWELSDLDEFVIVANRGLWDFVSYKTAVDIARRERGDPMLAAQKLRDFAISYGADGSTMIMVISVSDLFRRDEARSREGSIVEHPFRAPKTIITDRGLSRLQDEVPAPTGHLALVFTDIRNSTHLWDVNHGMNTAWRLHNTLLRRKLRFCGGYEVKTEGDAFMCAFPTTMAAVWWALAVQMELLEQDWPLEILECEDGKPIYDFDSRLIAQGLSVRMGIHCGTPLCEVDPVNHRMDYFGPMVNRSARINSSAAGGQIMCSEEVIREIKAKLYNGPPTPQSDVQPPEAVDNVRRLGFSIIEVGAVKLKGLELPEQLSLIYPGHLVARHNLREVVGDPDASGSRVQFSVSQIRQLGLVCLRLESLATSRIFKEMGERKSSIQTVNMSVENDNDEEEDPLYLYGDPNLLLPPLDEKTSSDRDMTLVLDALSGRIENAVAKIRERALVGSVKDSLISAMGSKRGCLDERTLQSLLDIVQGF</sequence>
<feature type="compositionally biased region" description="Low complexity" evidence="7">
    <location>
        <begin position="347"/>
        <end position="370"/>
    </location>
</feature>
<keyword evidence="6" id="KW-0720">Serine protease</keyword>
<dbReference type="SMART" id="SM00369">
    <property type="entry name" value="LRR_TYP"/>
    <property type="match status" value="9"/>
</dbReference>
<dbReference type="InterPro" id="IPR036457">
    <property type="entry name" value="PPM-type-like_dom_sf"/>
</dbReference>
<feature type="compositionally biased region" description="Basic and acidic residues" evidence="7">
    <location>
        <begin position="180"/>
        <end position="193"/>
    </location>
</feature>
<feature type="region of interest" description="Disordered" evidence="7">
    <location>
        <begin position="292"/>
        <end position="332"/>
    </location>
</feature>
<dbReference type="GO" id="GO:0009190">
    <property type="term" value="P:cyclic nucleotide biosynthetic process"/>
    <property type="evidence" value="ECO:0007669"/>
    <property type="project" value="InterPro"/>
</dbReference>